<evidence type="ECO:0000256" key="6">
    <source>
        <dbReference type="SAM" id="Phobius"/>
    </source>
</evidence>
<accession>A0A840AUV4</accession>
<name>A0A840AUV4_9HYPH</name>
<comment type="caution">
    <text evidence="7">The sequence shown here is derived from an EMBL/GenBank/DDBJ whole genome shotgun (WGS) entry which is preliminary data.</text>
</comment>
<dbReference type="InterPro" id="IPR050833">
    <property type="entry name" value="Poly_Biosynth_Transport"/>
</dbReference>
<dbReference type="AlphaFoldDB" id="A0A840AUV4"/>
<proteinExistence type="predicted"/>
<sequence>MLIRQTMRYLPAQVLAPAFQLLSMVAWTYWLVPHEMGSFVLVTATQEFVGLLTLSWFSVYALRYMPFERSGREREDYLHTETAIVLLSLPASLAAAAIAALIFGSGTPTAGSIAIVALFFASRGTNTHYSERARAQSNIPAYTILQVGGPVFGFLIGLAFVAFYAPTADMLLLAYGIAQIGASLIAAPMIGIRLVPRRVHARFLKAAIGYGGPVLVLSGLGWVAENNFRYIVEHMAGAAAFGLMAVGWGLGRRCASFGAMLVAAAAFPIAARLLNEGLRAEAMAQLATNAALLVGLLAPIVAGLMLVGGPATDLLIAESYRETTRAILGLSALAGALRFLHIHVTDQLFVLERRIAYAGIVDIVEIAATVALTVAGLVWYGPVGGVIGNAVGSGLATLTSLALARRMAFRLPGTDLLKVAAATAIMAGALALLPSPESVPALVATILAGMVVYGLAIAAAYAPQVRAIIARRLAGRTRAARAA</sequence>
<evidence type="ECO:0000256" key="1">
    <source>
        <dbReference type="ARBA" id="ARBA00004651"/>
    </source>
</evidence>
<evidence type="ECO:0000313" key="7">
    <source>
        <dbReference type="EMBL" id="MBB3932225.1"/>
    </source>
</evidence>
<keyword evidence="3 6" id="KW-0812">Transmembrane</keyword>
<feature type="transmembrane region" description="Helical" evidence="6">
    <location>
        <begin position="439"/>
        <end position="462"/>
    </location>
</feature>
<dbReference type="PANTHER" id="PTHR30250">
    <property type="entry name" value="PST FAMILY PREDICTED COLANIC ACID TRANSPORTER"/>
    <property type="match status" value="1"/>
</dbReference>
<keyword evidence="2" id="KW-1003">Cell membrane</keyword>
<dbReference type="GO" id="GO:0005886">
    <property type="term" value="C:plasma membrane"/>
    <property type="evidence" value="ECO:0007669"/>
    <property type="project" value="UniProtKB-SubCell"/>
</dbReference>
<feature type="transmembrane region" description="Helical" evidence="6">
    <location>
        <begin position="416"/>
        <end position="433"/>
    </location>
</feature>
<gene>
    <name evidence="7" type="ORF">GGR25_003283</name>
</gene>
<feature type="transmembrane region" description="Helical" evidence="6">
    <location>
        <begin position="109"/>
        <end position="129"/>
    </location>
</feature>
<feature type="transmembrane region" description="Helical" evidence="6">
    <location>
        <begin position="12"/>
        <end position="32"/>
    </location>
</feature>
<feature type="transmembrane region" description="Helical" evidence="6">
    <location>
        <begin position="171"/>
        <end position="191"/>
    </location>
</feature>
<feature type="transmembrane region" description="Helical" evidence="6">
    <location>
        <begin position="203"/>
        <end position="224"/>
    </location>
</feature>
<dbReference type="Proteomes" id="UP000553963">
    <property type="component" value="Unassembled WGS sequence"/>
</dbReference>
<organism evidence="7 8">
    <name type="scientific">Kaistia hirudinis</name>
    <dbReference type="NCBI Taxonomy" id="1293440"/>
    <lineage>
        <taxon>Bacteria</taxon>
        <taxon>Pseudomonadati</taxon>
        <taxon>Pseudomonadota</taxon>
        <taxon>Alphaproteobacteria</taxon>
        <taxon>Hyphomicrobiales</taxon>
        <taxon>Kaistiaceae</taxon>
        <taxon>Kaistia</taxon>
    </lineage>
</organism>
<evidence type="ECO:0000256" key="5">
    <source>
        <dbReference type="ARBA" id="ARBA00023136"/>
    </source>
</evidence>
<feature type="transmembrane region" description="Helical" evidence="6">
    <location>
        <begin position="286"/>
        <end position="306"/>
    </location>
</feature>
<feature type="transmembrane region" description="Helical" evidence="6">
    <location>
        <begin position="356"/>
        <end position="380"/>
    </location>
</feature>
<protein>
    <submittedName>
        <fullName evidence="7">O-antigen/teichoic acid export membrane protein</fullName>
    </submittedName>
</protein>
<evidence type="ECO:0000256" key="3">
    <source>
        <dbReference type="ARBA" id="ARBA00022692"/>
    </source>
</evidence>
<evidence type="ECO:0000256" key="4">
    <source>
        <dbReference type="ARBA" id="ARBA00022989"/>
    </source>
</evidence>
<feature type="transmembrane region" description="Helical" evidence="6">
    <location>
        <begin position="38"/>
        <end position="62"/>
    </location>
</feature>
<reference evidence="7 8" key="1">
    <citation type="submission" date="2020-08" db="EMBL/GenBank/DDBJ databases">
        <title>Genomic Encyclopedia of Type Strains, Phase IV (KMG-IV): sequencing the most valuable type-strain genomes for metagenomic binning, comparative biology and taxonomic classification.</title>
        <authorList>
            <person name="Goeker M."/>
        </authorList>
    </citation>
    <scope>NUCLEOTIDE SEQUENCE [LARGE SCALE GENOMIC DNA]</scope>
    <source>
        <strain evidence="7 8">DSM 25966</strain>
    </source>
</reference>
<evidence type="ECO:0000256" key="2">
    <source>
        <dbReference type="ARBA" id="ARBA00022475"/>
    </source>
</evidence>
<keyword evidence="4 6" id="KW-1133">Transmembrane helix</keyword>
<dbReference type="PANTHER" id="PTHR30250:SF31">
    <property type="entry name" value="INNER MEMBRANE PROTEIN YGHQ"/>
    <property type="match status" value="1"/>
</dbReference>
<comment type="subcellular location">
    <subcellularLocation>
        <location evidence="1">Cell membrane</location>
        <topology evidence="1">Multi-pass membrane protein</topology>
    </subcellularLocation>
</comment>
<keyword evidence="8" id="KW-1185">Reference proteome</keyword>
<keyword evidence="5 6" id="KW-0472">Membrane</keyword>
<feature type="transmembrane region" description="Helical" evidence="6">
    <location>
        <begin position="141"/>
        <end position="165"/>
    </location>
</feature>
<feature type="transmembrane region" description="Helical" evidence="6">
    <location>
        <begin position="386"/>
        <end position="404"/>
    </location>
</feature>
<dbReference type="RefSeq" id="WP_183399880.1">
    <property type="nucleotide sequence ID" value="NZ_JACIDS010000004.1"/>
</dbReference>
<dbReference type="EMBL" id="JACIDS010000004">
    <property type="protein sequence ID" value="MBB3932225.1"/>
    <property type="molecule type" value="Genomic_DNA"/>
</dbReference>
<evidence type="ECO:0000313" key="8">
    <source>
        <dbReference type="Proteomes" id="UP000553963"/>
    </source>
</evidence>
<feature type="transmembrane region" description="Helical" evidence="6">
    <location>
        <begin position="326"/>
        <end position="344"/>
    </location>
</feature>